<dbReference type="AlphaFoldDB" id="A0A1F6AYT7"/>
<dbReference type="STRING" id="1798396.A2973_02085"/>
<dbReference type="Proteomes" id="UP000176409">
    <property type="component" value="Unassembled WGS sequence"/>
</dbReference>
<protein>
    <submittedName>
        <fullName evidence="1">Uncharacterized protein</fullName>
    </submittedName>
</protein>
<dbReference type="Gene3D" id="3.40.50.720">
    <property type="entry name" value="NAD(P)-binding Rossmann-like Domain"/>
    <property type="match status" value="2"/>
</dbReference>
<evidence type="ECO:0000313" key="2">
    <source>
        <dbReference type="Proteomes" id="UP000176409"/>
    </source>
</evidence>
<name>A0A1F6AYT7_9BACT</name>
<reference evidence="1 2" key="1">
    <citation type="journal article" date="2016" name="Nat. Commun.">
        <title>Thousands of microbial genomes shed light on interconnected biogeochemical processes in an aquifer system.</title>
        <authorList>
            <person name="Anantharaman K."/>
            <person name="Brown C.T."/>
            <person name="Hug L.A."/>
            <person name="Sharon I."/>
            <person name="Castelle C.J."/>
            <person name="Probst A.J."/>
            <person name="Thomas B.C."/>
            <person name="Singh A."/>
            <person name="Wilkins M.J."/>
            <person name="Karaoz U."/>
            <person name="Brodie E.L."/>
            <person name="Williams K.H."/>
            <person name="Hubbard S.S."/>
            <person name="Banfield J.F."/>
        </authorList>
    </citation>
    <scope>NUCLEOTIDE SEQUENCE [LARGE SCALE GENOMIC DNA]</scope>
</reference>
<dbReference type="EMBL" id="MFJZ01000035">
    <property type="protein sequence ID" value="OGG29841.1"/>
    <property type="molecule type" value="Genomic_DNA"/>
</dbReference>
<sequence>MPALVENDETRIIITKKLIDTLRPTAIIVGINRVKVLLPENYILKKVASGALAGYAFEGDNAKELSSYKGNVWALPAMAWYTQESLQNLLQVWVDDIVAFAQGKPQNTVNT</sequence>
<accession>A0A1F6AYT7</accession>
<gene>
    <name evidence="1" type="ORF">A2973_02085</name>
</gene>
<proteinExistence type="predicted"/>
<comment type="caution">
    <text evidence="1">The sequence shown here is derived from an EMBL/GenBank/DDBJ whole genome shotgun (WGS) entry which is preliminary data.</text>
</comment>
<evidence type="ECO:0000313" key="1">
    <source>
        <dbReference type="EMBL" id="OGG29841.1"/>
    </source>
</evidence>
<organism evidence="1 2">
    <name type="scientific">Candidatus Gottesmanbacteria bacterium RIFCSPLOWO2_01_FULL_49_10</name>
    <dbReference type="NCBI Taxonomy" id="1798396"/>
    <lineage>
        <taxon>Bacteria</taxon>
        <taxon>Candidatus Gottesmaniibacteriota</taxon>
    </lineage>
</organism>